<evidence type="ECO:0000256" key="6">
    <source>
        <dbReference type="ARBA" id="ARBA00023136"/>
    </source>
</evidence>
<dbReference type="EMBL" id="CAJB01000111">
    <property type="protein sequence ID" value="CCH77457.1"/>
    <property type="molecule type" value="Genomic_DNA"/>
</dbReference>
<evidence type="ECO:0000256" key="4">
    <source>
        <dbReference type="ARBA" id="ARBA00022679"/>
    </source>
</evidence>
<dbReference type="InterPro" id="IPR043148">
    <property type="entry name" value="TagF_C"/>
</dbReference>
<proteinExistence type="inferred from homology"/>
<name>A0A077LX46_9MICO</name>
<dbReference type="AlphaFoldDB" id="A0A077LX46"/>
<keyword evidence="5" id="KW-0777">Teichoic acid biosynthesis</keyword>
<feature type="compositionally biased region" description="Low complexity" evidence="7">
    <location>
        <begin position="8"/>
        <end position="22"/>
    </location>
</feature>
<sequence>MADALLGPVDPTAPRTPAAPVRSTGPSAPDRWIVLFESYYGRNASCNPRAIDGEIARRCPDARRLWAVADEAVVVPVGAEAVVEGSPAWVRARDEARLLVINDWIRDRWRPRRGQFVLQTWHGTPLKRIALGRGRIDVRAAAAVVRQSTRWSAMLAQSPTAARVLRRAYAVRGPMWTTGYPRNDILVHGSADGIRAALGVEGRRVVLYAPTWRSQDLASAHLLDSAAVAEALGPEWVVLVRGHARTMVERPPTEAAGVIDVTRYPDVSDLMAVADVLVTDYSSVMFDFSATGRPMVFFVPDLADYERRERGFYWSLADRAPGPLVTTTQDCVAAILADDAERWADRYASWQRQFNPLDDGRAAARVVDRLVAAGALPAPATTE</sequence>
<dbReference type="Pfam" id="PF04464">
    <property type="entry name" value="Glyphos_transf"/>
    <property type="match status" value="1"/>
</dbReference>
<dbReference type="GO" id="GO:0019350">
    <property type="term" value="P:teichoic acid biosynthetic process"/>
    <property type="evidence" value="ECO:0007669"/>
    <property type="project" value="UniProtKB-KW"/>
</dbReference>
<protein>
    <submittedName>
        <fullName evidence="8">Glycosyltransferase</fullName>
    </submittedName>
</protein>
<gene>
    <name evidence="8" type="ORF">BN12_1990009</name>
</gene>
<dbReference type="InterPro" id="IPR043149">
    <property type="entry name" value="TagF_N"/>
</dbReference>
<keyword evidence="3" id="KW-1003">Cell membrane</keyword>
<dbReference type="GO" id="GO:0047355">
    <property type="term" value="F:CDP-glycerol glycerophosphotransferase activity"/>
    <property type="evidence" value="ECO:0007669"/>
    <property type="project" value="InterPro"/>
</dbReference>
<dbReference type="Gene3D" id="3.40.50.11820">
    <property type="match status" value="1"/>
</dbReference>
<evidence type="ECO:0000256" key="5">
    <source>
        <dbReference type="ARBA" id="ARBA00022944"/>
    </source>
</evidence>
<comment type="subcellular location">
    <subcellularLocation>
        <location evidence="1">Cell membrane</location>
        <topology evidence="1">Peripheral membrane protein</topology>
    </subcellularLocation>
</comment>
<dbReference type="InterPro" id="IPR007554">
    <property type="entry name" value="Glycerophosphate_synth"/>
</dbReference>
<evidence type="ECO:0000313" key="8">
    <source>
        <dbReference type="EMBL" id="CCH77457.1"/>
    </source>
</evidence>
<evidence type="ECO:0000256" key="2">
    <source>
        <dbReference type="ARBA" id="ARBA00010488"/>
    </source>
</evidence>
<dbReference type="OrthoDB" id="8549922at2"/>
<dbReference type="InterPro" id="IPR051612">
    <property type="entry name" value="Teichoic_Acid_Biosynth"/>
</dbReference>
<organism evidence="8 9">
    <name type="scientific">Nostocoides japonicum T1-X7</name>
    <dbReference type="NCBI Taxonomy" id="1194083"/>
    <lineage>
        <taxon>Bacteria</taxon>
        <taxon>Bacillati</taxon>
        <taxon>Actinomycetota</taxon>
        <taxon>Actinomycetes</taxon>
        <taxon>Micrococcales</taxon>
        <taxon>Intrasporangiaceae</taxon>
        <taxon>Nostocoides</taxon>
    </lineage>
</organism>
<keyword evidence="6" id="KW-0472">Membrane</keyword>
<accession>A0A077LX46</accession>
<evidence type="ECO:0000313" key="9">
    <source>
        <dbReference type="Proteomes" id="UP000035721"/>
    </source>
</evidence>
<comment type="caution">
    <text evidence="8">The sequence shown here is derived from an EMBL/GenBank/DDBJ whole genome shotgun (WGS) entry which is preliminary data.</text>
</comment>
<dbReference type="STRING" id="1194083.BN12_1990009"/>
<dbReference type="Proteomes" id="UP000035721">
    <property type="component" value="Unassembled WGS sequence"/>
</dbReference>
<dbReference type="GO" id="GO:0005886">
    <property type="term" value="C:plasma membrane"/>
    <property type="evidence" value="ECO:0007669"/>
    <property type="project" value="UniProtKB-SubCell"/>
</dbReference>
<evidence type="ECO:0000256" key="1">
    <source>
        <dbReference type="ARBA" id="ARBA00004202"/>
    </source>
</evidence>
<reference evidence="8 9" key="1">
    <citation type="journal article" date="2013" name="ISME J.">
        <title>A metabolic model for members of the genus Tetrasphaera involved in enhanced biological phosphorus removal.</title>
        <authorList>
            <person name="Kristiansen R."/>
            <person name="Nguyen H.T.T."/>
            <person name="Saunders A.M."/>
            <person name="Nielsen J.L."/>
            <person name="Wimmer R."/>
            <person name="Le V.Q."/>
            <person name="McIlroy S.J."/>
            <person name="Petrovski S."/>
            <person name="Seviour R.J."/>
            <person name="Calteau A."/>
            <person name="Nielsen K.L."/>
            <person name="Nielsen P.H."/>
        </authorList>
    </citation>
    <scope>NUCLEOTIDE SEQUENCE [LARGE SCALE GENOMIC DNA]</scope>
    <source>
        <strain evidence="8 9">T1-X7</strain>
    </source>
</reference>
<dbReference type="Gene3D" id="3.40.50.12580">
    <property type="match status" value="1"/>
</dbReference>
<keyword evidence="4 8" id="KW-0808">Transferase</keyword>
<dbReference type="PANTHER" id="PTHR37316">
    <property type="entry name" value="TEICHOIC ACID GLYCEROL-PHOSPHATE PRIMASE"/>
    <property type="match status" value="1"/>
</dbReference>
<dbReference type="PANTHER" id="PTHR37316:SF3">
    <property type="entry name" value="TEICHOIC ACID GLYCEROL-PHOSPHATE TRANSFERASE"/>
    <property type="match status" value="1"/>
</dbReference>
<evidence type="ECO:0000256" key="3">
    <source>
        <dbReference type="ARBA" id="ARBA00022475"/>
    </source>
</evidence>
<evidence type="ECO:0000256" key="7">
    <source>
        <dbReference type="SAM" id="MobiDB-lite"/>
    </source>
</evidence>
<comment type="similarity">
    <text evidence="2">Belongs to the CDP-glycerol glycerophosphotransferase family.</text>
</comment>
<feature type="region of interest" description="Disordered" evidence="7">
    <location>
        <begin position="1"/>
        <end position="26"/>
    </location>
</feature>
<keyword evidence="9" id="KW-1185">Reference proteome</keyword>
<dbReference type="SUPFAM" id="SSF53756">
    <property type="entry name" value="UDP-Glycosyltransferase/glycogen phosphorylase"/>
    <property type="match status" value="1"/>
</dbReference>